<sequence>MKRTSFMAQLNGKHFVYKENLGELCSECNECEYQNEFKRDYSKQLNSGDTKGHYHNTELMIILSHWKEWYDVSINRWIFLETGKVKFTIDSYHAQITHAIKRYVKLGYEIASSEDIKMAIKGLSDTHIANLQPNRDQDTDAIENLENKMNELVN</sequence>
<keyword evidence="2" id="KW-1185">Reference proteome</keyword>
<comment type="caution">
    <text evidence="1">The sequence shown here is derived from an EMBL/GenBank/DDBJ whole genome shotgun (WGS) entry which is preliminary data.</text>
</comment>
<protein>
    <submittedName>
        <fullName evidence="1">Uncharacterized protein</fullName>
    </submittedName>
</protein>
<dbReference type="Proteomes" id="UP000247702">
    <property type="component" value="Unassembled WGS sequence"/>
</dbReference>
<organism evidence="1 2">
    <name type="scientific">Rhizophagus clarus</name>
    <dbReference type="NCBI Taxonomy" id="94130"/>
    <lineage>
        <taxon>Eukaryota</taxon>
        <taxon>Fungi</taxon>
        <taxon>Fungi incertae sedis</taxon>
        <taxon>Mucoromycota</taxon>
        <taxon>Glomeromycotina</taxon>
        <taxon>Glomeromycetes</taxon>
        <taxon>Glomerales</taxon>
        <taxon>Glomeraceae</taxon>
        <taxon>Rhizophagus</taxon>
    </lineage>
</organism>
<dbReference type="EMBL" id="BEXD01004003">
    <property type="protein sequence ID" value="GBC05360.1"/>
    <property type="molecule type" value="Genomic_DNA"/>
</dbReference>
<proteinExistence type="predicted"/>
<name>A0A2Z6S7W1_9GLOM</name>
<accession>A0A2Z6S7W1</accession>
<gene>
    <name evidence="1" type="ORF">RclHR1_06190019</name>
</gene>
<evidence type="ECO:0000313" key="2">
    <source>
        <dbReference type="Proteomes" id="UP000247702"/>
    </source>
</evidence>
<evidence type="ECO:0000313" key="1">
    <source>
        <dbReference type="EMBL" id="GBC05360.1"/>
    </source>
</evidence>
<reference evidence="1 2" key="1">
    <citation type="submission" date="2017-11" db="EMBL/GenBank/DDBJ databases">
        <title>The genome of Rhizophagus clarus HR1 reveals common genetic basis of auxotrophy among arbuscular mycorrhizal fungi.</title>
        <authorList>
            <person name="Kobayashi Y."/>
        </authorList>
    </citation>
    <scope>NUCLEOTIDE SEQUENCE [LARGE SCALE GENOMIC DNA]</scope>
    <source>
        <strain evidence="1 2">HR1</strain>
    </source>
</reference>
<dbReference type="AlphaFoldDB" id="A0A2Z6S7W1"/>